<dbReference type="AlphaFoldDB" id="A0A6J3K782"/>
<dbReference type="RefSeq" id="XP_033348031.1">
    <property type="nucleotide sequence ID" value="XM_033492140.1"/>
</dbReference>
<proteinExistence type="inferred from homology"/>
<organism evidence="4 5">
    <name type="scientific">Bombus vosnesenskii</name>
    <dbReference type="NCBI Taxonomy" id="207650"/>
    <lineage>
        <taxon>Eukaryota</taxon>
        <taxon>Metazoa</taxon>
        <taxon>Ecdysozoa</taxon>
        <taxon>Arthropoda</taxon>
        <taxon>Hexapoda</taxon>
        <taxon>Insecta</taxon>
        <taxon>Pterygota</taxon>
        <taxon>Neoptera</taxon>
        <taxon>Endopterygota</taxon>
        <taxon>Hymenoptera</taxon>
        <taxon>Apocrita</taxon>
        <taxon>Aculeata</taxon>
        <taxon>Apoidea</taxon>
        <taxon>Anthophila</taxon>
        <taxon>Apidae</taxon>
        <taxon>Bombus</taxon>
        <taxon>Pyrobombus</taxon>
    </lineage>
</organism>
<keyword evidence="3" id="KW-0496">Mitochondrion</keyword>
<evidence type="ECO:0000313" key="6">
    <source>
        <dbReference type="RefSeq" id="XP_033348030.1"/>
    </source>
</evidence>
<dbReference type="KEGG" id="bvk:117232633"/>
<dbReference type="Proteomes" id="UP000504631">
    <property type="component" value="Unplaced"/>
</dbReference>
<dbReference type="RefSeq" id="XP_033348030.1">
    <property type="nucleotide sequence ID" value="XM_033492139.1"/>
</dbReference>
<dbReference type="InterPro" id="IPR013892">
    <property type="entry name" value="Cyt_c_biogenesis_Cmc1-like"/>
</dbReference>
<evidence type="ECO:0000313" key="7">
    <source>
        <dbReference type="RefSeq" id="XP_033348031.1"/>
    </source>
</evidence>
<evidence type="ECO:0000256" key="3">
    <source>
        <dbReference type="RuleBase" id="RU364104"/>
    </source>
</evidence>
<comment type="subcellular location">
    <subcellularLocation>
        <location evidence="3">Mitochondrion</location>
    </subcellularLocation>
</comment>
<dbReference type="CTD" id="33179"/>
<protein>
    <recommendedName>
        <fullName evidence="3">COX assembly mitochondrial protein</fullName>
    </recommendedName>
</protein>
<accession>A0A6J3K782</accession>
<sequence>MGESNVNTLRNLRHKYHTYSDPLIYSPLTKFLSMNLHNQHEIRCRNFEFHLAECIEAYGFYKGIEKCEAVLRDFHECMTQDKRRSRFEILCGEFIRQVEAGERNYEKVPFIAFF</sequence>
<dbReference type="PANTHER" id="PTHR21268:SF2">
    <property type="entry name" value="NADH DEHYDROGENASE [UBIQUINONE] IRON-SULFUR PROTEIN 5"/>
    <property type="match status" value="1"/>
</dbReference>
<dbReference type="PANTHER" id="PTHR21268">
    <property type="entry name" value="NADH DEHYDROGENASE [UBIQUINONE] IRON-SULFUR PROTEIN 5"/>
    <property type="match status" value="1"/>
</dbReference>
<evidence type="ECO:0000256" key="1">
    <source>
        <dbReference type="ARBA" id="ARBA00007347"/>
    </source>
</evidence>
<dbReference type="GO" id="GO:0005739">
    <property type="term" value="C:mitochondrion"/>
    <property type="evidence" value="ECO:0007669"/>
    <property type="project" value="UniProtKB-SubCell"/>
</dbReference>
<keyword evidence="2" id="KW-1015">Disulfide bond</keyword>
<dbReference type="Pfam" id="PF08583">
    <property type="entry name" value="Cmc1"/>
    <property type="match status" value="1"/>
</dbReference>
<keyword evidence="4" id="KW-1185">Reference proteome</keyword>
<comment type="similarity">
    <text evidence="1 3">Belongs to the CMC family.</text>
</comment>
<dbReference type="RefSeq" id="XP_033348029.1">
    <property type="nucleotide sequence ID" value="XM_033492138.1"/>
</dbReference>
<gene>
    <name evidence="5 6 7" type="primary">LOC117232633</name>
</gene>
<name>A0A6J3K782_9HYME</name>
<evidence type="ECO:0000313" key="4">
    <source>
        <dbReference type="Proteomes" id="UP000504631"/>
    </source>
</evidence>
<evidence type="ECO:0000313" key="5">
    <source>
        <dbReference type="RefSeq" id="XP_033348029.1"/>
    </source>
</evidence>
<dbReference type="GeneID" id="117232633"/>
<reference evidence="5 6" key="1">
    <citation type="submission" date="2025-04" db="UniProtKB">
        <authorList>
            <consortium name="RefSeq"/>
        </authorList>
    </citation>
    <scope>IDENTIFICATION</scope>
    <source>
        <tissue evidence="5 6">Muscle</tissue>
    </source>
</reference>
<evidence type="ECO:0000256" key="2">
    <source>
        <dbReference type="ARBA" id="ARBA00023157"/>
    </source>
</evidence>